<evidence type="ECO:0000256" key="1">
    <source>
        <dbReference type="SAM" id="MobiDB-lite"/>
    </source>
</evidence>
<gene>
    <name evidence="2" type="ORF">BI308_09000</name>
</gene>
<evidence type="ECO:0000313" key="3">
    <source>
        <dbReference type="Proteomes" id="UP000183940"/>
    </source>
</evidence>
<accession>A0A1L9QT63</accession>
<evidence type="ECO:0000313" key="2">
    <source>
        <dbReference type="EMBL" id="OJJ25864.1"/>
    </source>
</evidence>
<reference evidence="2" key="1">
    <citation type="submission" date="2016-10" db="EMBL/GenBank/DDBJ databases">
        <title>CRISPR-Cas defence system in Roseofilum reptotaenium: evidence of a bacteriophage-cyanobacterium arms race in the coral black band disease.</title>
        <authorList>
            <person name="Buerger P."/>
            <person name="Wood-Charlson E.M."/>
            <person name="Weynberg K.D."/>
            <person name="Willis B."/>
            <person name="Van Oppen M.J."/>
        </authorList>
    </citation>
    <scope>NUCLEOTIDE SEQUENCE [LARGE SCALE GENOMIC DNA]</scope>
    <source>
        <strain evidence="2">AO1-A</strain>
    </source>
</reference>
<name>A0A1L9QT63_9CYAN</name>
<protein>
    <submittedName>
        <fullName evidence="2">Uncharacterized protein</fullName>
    </submittedName>
</protein>
<keyword evidence="3" id="KW-1185">Reference proteome</keyword>
<dbReference type="Proteomes" id="UP000183940">
    <property type="component" value="Unassembled WGS sequence"/>
</dbReference>
<feature type="region of interest" description="Disordered" evidence="1">
    <location>
        <begin position="72"/>
        <end position="99"/>
    </location>
</feature>
<dbReference type="EMBL" id="MLAW01000012">
    <property type="protein sequence ID" value="OJJ25864.1"/>
    <property type="molecule type" value="Genomic_DNA"/>
</dbReference>
<comment type="caution">
    <text evidence="2">The sequence shown here is derived from an EMBL/GenBank/DDBJ whole genome shotgun (WGS) entry which is preliminary data.</text>
</comment>
<organism evidence="2 3">
    <name type="scientific">Roseofilum reptotaenium AO1-A</name>
    <dbReference type="NCBI Taxonomy" id="1925591"/>
    <lineage>
        <taxon>Bacteria</taxon>
        <taxon>Bacillati</taxon>
        <taxon>Cyanobacteriota</taxon>
        <taxon>Cyanophyceae</taxon>
        <taxon>Desertifilales</taxon>
        <taxon>Desertifilaceae</taxon>
        <taxon>Roseofilum</taxon>
    </lineage>
</organism>
<proteinExistence type="predicted"/>
<dbReference type="AlphaFoldDB" id="A0A1L9QT63"/>
<sequence>MKFLKMSEIAVLLLKNGIGHDHKIHPGYKHYFRKYEITTDRGFSSSFSTKSGSIRDRSTSFLIGYIDRQYERGDRHHQAKGRRGHGDTKTRGWGTMVGK</sequence>